<protein>
    <submittedName>
        <fullName evidence="1">Uncharacterized protein</fullName>
    </submittedName>
</protein>
<reference evidence="1 2" key="1">
    <citation type="submission" date="2013-12" db="EMBL/GenBank/DDBJ databases">
        <title>Draft genome of the parsitic nematode Ancylostoma duodenale.</title>
        <authorList>
            <person name="Mitreva M."/>
        </authorList>
    </citation>
    <scope>NUCLEOTIDE SEQUENCE [LARGE SCALE GENOMIC DNA]</scope>
    <source>
        <strain evidence="1 2">Zhejiang</strain>
    </source>
</reference>
<keyword evidence="2" id="KW-1185">Reference proteome</keyword>
<accession>A0A0C2H4U5</accession>
<dbReference type="Proteomes" id="UP000054047">
    <property type="component" value="Unassembled WGS sequence"/>
</dbReference>
<name>A0A0C2H4U5_9BILA</name>
<evidence type="ECO:0000313" key="2">
    <source>
        <dbReference type="Proteomes" id="UP000054047"/>
    </source>
</evidence>
<sequence length="72" mass="7867">MGTVIIARDKNGFFKGSRSSENASASFFESCSAPFSRLPARQRRLPHVSFNEKLAPGARSAYIGVNGVYSRL</sequence>
<organism evidence="1 2">
    <name type="scientific">Ancylostoma duodenale</name>
    <dbReference type="NCBI Taxonomy" id="51022"/>
    <lineage>
        <taxon>Eukaryota</taxon>
        <taxon>Metazoa</taxon>
        <taxon>Ecdysozoa</taxon>
        <taxon>Nematoda</taxon>
        <taxon>Chromadorea</taxon>
        <taxon>Rhabditida</taxon>
        <taxon>Rhabditina</taxon>
        <taxon>Rhabditomorpha</taxon>
        <taxon>Strongyloidea</taxon>
        <taxon>Ancylostomatidae</taxon>
        <taxon>Ancylostomatinae</taxon>
        <taxon>Ancylostoma</taxon>
    </lineage>
</organism>
<proteinExistence type="predicted"/>
<gene>
    <name evidence="1" type="ORF">ANCDUO_05315</name>
</gene>
<dbReference type="AlphaFoldDB" id="A0A0C2H4U5"/>
<dbReference type="EMBL" id="KN728102">
    <property type="protein sequence ID" value="KIH64376.1"/>
    <property type="molecule type" value="Genomic_DNA"/>
</dbReference>
<evidence type="ECO:0000313" key="1">
    <source>
        <dbReference type="EMBL" id="KIH64376.1"/>
    </source>
</evidence>